<feature type="transmembrane region" description="Helical" evidence="1">
    <location>
        <begin position="280"/>
        <end position="304"/>
    </location>
</feature>
<gene>
    <name evidence="2" type="ORF">Krac_2809</name>
</gene>
<keyword evidence="1" id="KW-0812">Transmembrane</keyword>
<keyword evidence="3" id="KW-1185">Reference proteome</keyword>
<evidence type="ECO:0008006" key="4">
    <source>
        <dbReference type="Google" id="ProtNLM"/>
    </source>
</evidence>
<keyword evidence="1" id="KW-0472">Membrane</keyword>
<feature type="transmembrane region" description="Helical" evidence="1">
    <location>
        <begin position="239"/>
        <end position="260"/>
    </location>
</feature>
<name>D6TZP5_KTERA</name>
<accession>D6TZP5</accession>
<dbReference type="InterPro" id="IPR016024">
    <property type="entry name" value="ARM-type_fold"/>
</dbReference>
<protein>
    <recommendedName>
        <fullName evidence="4">PBS lyase HEAT domain protein repeat-containing protein</fullName>
    </recommendedName>
</protein>
<reference evidence="2 3" key="1">
    <citation type="journal article" date="2011" name="Stand. Genomic Sci.">
        <title>Non-contiguous finished genome sequence and contextual data of the filamentous soil bacterium Ktedonobacter racemifer type strain (SOSP1-21).</title>
        <authorList>
            <person name="Chang Y.J."/>
            <person name="Land M."/>
            <person name="Hauser L."/>
            <person name="Chertkov O."/>
            <person name="Del Rio T.G."/>
            <person name="Nolan M."/>
            <person name="Copeland A."/>
            <person name="Tice H."/>
            <person name="Cheng J.F."/>
            <person name="Lucas S."/>
            <person name="Han C."/>
            <person name="Goodwin L."/>
            <person name="Pitluck S."/>
            <person name="Ivanova N."/>
            <person name="Ovchinikova G."/>
            <person name="Pati A."/>
            <person name="Chen A."/>
            <person name="Palaniappan K."/>
            <person name="Mavromatis K."/>
            <person name="Liolios K."/>
            <person name="Brettin T."/>
            <person name="Fiebig A."/>
            <person name="Rohde M."/>
            <person name="Abt B."/>
            <person name="Goker M."/>
            <person name="Detter J.C."/>
            <person name="Woyke T."/>
            <person name="Bristow J."/>
            <person name="Eisen J.A."/>
            <person name="Markowitz V."/>
            <person name="Hugenholtz P."/>
            <person name="Kyrpides N.C."/>
            <person name="Klenk H.P."/>
            <person name="Lapidus A."/>
        </authorList>
    </citation>
    <scope>NUCLEOTIDE SEQUENCE [LARGE SCALE GENOMIC DNA]</scope>
    <source>
        <strain evidence="3">DSM 44963</strain>
    </source>
</reference>
<dbReference type="Gene3D" id="1.25.10.10">
    <property type="entry name" value="Leucine-rich Repeat Variant"/>
    <property type="match status" value="1"/>
</dbReference>
<feature type="transmembrane region" description="Helical" evidence="1">
    <location>
        <begin position="369"/>
        <end position="388"/>
    </location>
</feature>
<dbReference type="eggNOG" id="COG1413">
    <property type="taxonomic scope" value="Bacteria"/>
</dbReference>
<keyword evidence="1" id="KW-1133">Transmembrane helix</keyword>
<proteinExistence type="predicted"/>
<evidence type="ECO:0000313" key="2">
    <source>
        <dbReference type="EMBL" id="EFH82035.1"/>
    </source>
</evidence>
<dbReference type="InParanoid" id="D6TZP5"/>
<dbReference type="SUPFAM" id="SSF48371">
    <property type="entry name" value="ARM repeat"/>
    <property type="match status" value="1"/>
</dbReference>
<evidence type="ECO:0000256" key="1">
    <source>
        <dbReference type="SAM" id="Phobius"/>
    </source>
</evidence>
<dbReference type="RefSeq" id="WP_007919821.1">
    <property type="nucleotide sequence ID" value="NZ_ADVG01000004.1"/>
</dbReference>
<organism evidence="2 3">
    <name type="scientific">Ktedonobacter racemifer DSM 44963</name>
    <dbReference type="NCBI Taxonomy" id="485913"/>
    <lineage>
        <taxon>Bacteria</taxon>
        <taxon>Bacillati</taxon>
        <taxon>Chloroflexota</taxon>
        <taxon>Ktedonobacteria</taxon>
        <taxon>Ktedonobacterales</taxon>
        <taxon>Ktedonobacteraceae</taxon>
        <taxon>Ktedonobacter</taxon>
    </lineage>
</organism>
<comment type="caution">
    <text evidence="2">The sequence shown here is derived from an EMBL/GenBank/DDBJ whole genome shotgun (WGS) entry which is preliminary data.</text>
</comment>
<dbReference type="Pfam" id="PF13646">
    <property type="entry name" value="HEAT_2"/>
    <property type="match status" value="2"/>
</dbReference>
<dbReference type="Proteomes" id="UP000004508">
    <property type="component" value="Unassembled WGS sequence"/>
</dbReference>
<evidence type="ECO:0000313" key="3">
    <source>
        <dbReference type="Proteomes" id="UP000004508"/>
    </source>
</evidence>
<sequence length="400" mass="45412">MEQQHPQKPQGLNAAQESMHQAPDTLLATILGRVDHLHAHQKQASEDELLRATHADSWDIRAISLHALGERKNYSSLDPFLEALHDEDISVRITAVQAFARSRTHIPLEQWLLALRDHDWQVRERAVMALADCSSFAEETRHSLLLAALQDSHEAVRKVAQEAMHRFGDVSSSDTKQHIHSQEKRAHYQRFVQSITHSWLVLTRQFQVLKSYWVACFIVQVLSYSIVVFTIWQQRNVHNIAFILTLVTTLSSAMGIAFTSNARLDAGLEITLSTPTSLRLITFCRFLIVIGSHLLLSLFASMIVAQIYAQGLWSLVQFWLGPMLFASSLTLASALLIGSWLSFLFTFFLELLPIGSDGQVFLLHWQNSSALPVWLALVCLLFTFLYLPKQSRLLHNAREM</sequence>
<feature type="transmembrane region" description="Helical" evidence="1">
    <location>
        <begin position="324"/>
        <end position="349"/>
    </location>
</feature>
<feature type="transmembrane region" description="Helical" evidence="1">
    <location>
        <begin position="212"/>
        <end position="232"/>
    </location>
</feature>
<dbReference type="AlphaFoldDB" id="D6TZP5"/>
<dbReference type="STRING" id="485913.Krac_2809"/>
<dbReference type="InterPro" id="IPR011989">
    <property type="entry name" value="ARM-like"/>
</dbReference>
<dbReference type="OrthoDB" id="162351at2"/>
<dbReference type="EMBL" id="ADVG01000004">
    <property type="protein sequence ID" value="EFH82035.1"/>
    <property type="molecule type" value="Genomic_DNA"/>
</dbReference>